<reference evidence="3" key="1">
    <citation type="submission" date="2022-11" db="EMBL/GenBank/DDBJ databases">
        <title>Minimal conservation of predation-associated metabolite biosynthetic gene clusters underscores biosynthetic potential of Myxococcota including descriptions for ten novel species: Archangium lansinium sp. nov., Myxococcus landrumus sp. nov., Nannocystis bai.</title>
        <authorList>
            <person name="Ahearne A."/>
            <person name="Stevens C."/>
            <person name="Dowd S."/>
        </authorList>
    </citation>
    <scope>NUCLEOTIDE SEQUENCE</scope>
    <source>
        <strain evidence="3">Fl3</strain>
    </source>
</reference>
<evidence type="ECO:0000256" key="2">
    <source>
        <dbReference type="SAM" id="Phobius"/>
    </source>
</evidence>
<evidence type="ECO:0000313" key="3">
    <source>
        <dbReference type="EMBL" id="WAS89825.1"/>
    </source>
</evidence>
<keyword evidence="2" id="KW-1133">Transmembrane helix</keyword>
<name>A0ABY7GSB6_9BACT</name>
<dbReference type="EMBL" id="CP114040">
    <property type="protein sequence ID" value="WAS89825.1"/>
    <property type="molecule type" value="Genomic_DNA"/>
</dbReference>
<protein>
    <submittedName>
        <fullName evidence="3">Uncharacterized protein</fullName>
    </submittedName>
</protein>
<sequence>MRALEEQPRIARGPYRSFAETALEQALREGLPAWSERGPPHELWGAVRVAGVFAAVVCSVAMVPQLFAAFLLWNVLALARSAVDREVPADRWLRRRIGRYPLPVGDLGRWLLHGAVWFGKLELVLREASELAVAAVRLVEPDARLSWTGPTTLRVEVPWLREGGDHLRFDRLVRFLATHRGELKLARIVLVPRDEPGLKDISKAARRSGPEAAAPRAISPARASRPAPAPPARG</sequence>
<accession>A0ABY7GSB6</accession>
<feature type="region of interest" description="Disordered" evidence="1">
    <location>
        <begin position="201"/>
        <end position="234"/>
    </location>
</feature>
<dbReference type="Proteomes" id="UP001164459">
    <property type="component" value="Chromosome"/>
</dbReference>
<keyword evidence="4" id="KW-1185">Reference proteome</keyword>
<evidence type="ECO:0000313" key="4">
    <source>
        <dbReference type="Proteomes" id="UP001164459"/>
    </source>
</evidence>
<feature type="compositionally biased region" description="Low complexity" evidence="1">
    <location>
        <begin position="212"/>
        <end position="226"/>
    </location>
</feature>
<dbReference type="RefSeq" id="WP_269032135.1">
    <property type="nucleotide sequence ID" value="NZ_CP114040.1"/>
</dbReference>
<feature type="transmembrane region" description="Helical" evidence="2">
    <location>
        <begin position="49"/>
        <end position="76"/>
    </location>
</feature>
<proteinExistence type="predicted"/>
<gene>
    <name evidence="3" type="ORF">O0S08_26840</name>
</gene>
<keyword evidence="2" id="KW-0472">Membrane</keyword>
<evidence type="ECO:0000256" key="1">
    <source>
        <dbReference type="SAM" id="MobiDB-lite"/>
    </source>
</evidence>
<organism evidence="3 4">
    <name type="scientific">Nannocystis punicea</name>
    <dbReference type="NCBI Taxonomy" id="2995304"/>
    <lineage>
        <taxon>Bacteria</taxon>
        <taxon>Pseudomonadati</taxon>
        <taxon>Myxococcota</taxon>
        <taxon>Polyangia</taxon>
        <taxon>Nannocystales</taxon>
        <taxon>Nannocystaceae</taxon>
        <taxon>Nannocystis</taxon>
    </lineage>
</organism>
<keyword evidence="2" id="KW-0812">Transmembrane</keyword>